<accession>A0A8J2P0R9</accession>
<dbReference type="AlphaFoldDB" id="A0A8J2P0R9"/>
<keyword evidence="2" id="KW-1185">Reference proteome</keyword>
<comment type="caution">
    <text evidence="1">The sequence shown here is derived from an EMBL/GenBank/DDBJ whole genome shotgun (WGS) entry which is preliminary data.</text>
</comment>
<evidence type="ECO:0000313" key="1">
    <source>
        <dbReference type="EMBL" id="CAG7721440.1"/>
    </source>
</evidence>
<reference evidence="1" key="1">
    <citation type="submission" date="2021-06" db="EMBL/GenBank/DDBJ databases">
        <authorList>
            <person name="Hodson N. C."/>
            <person name="Mongue J. A."/>
            <person name="Jaron S. K."/>
        </authorList>
    </citation>
    <scope>NUCLEOTIDE SEQUENCE</scope>
</reference>
<sequence length="30" mass="3444">MLATGSKKRNAHLQTINLWYNRRTNLSAAN</sequence>
<organism evidence="1 2">
    <name type="scientific">Allacma fusca</name>
    <dbReference type="NCBI Taxonomy" id="39272"/>
    <lineage>
        <taxon>Eukaryota</taxon>
        <taxon>Metazoa</taxon>
        <taxon>Ecdysozoa</taxon>
        <taxon>Arthropoda</taxon>
        <taxon>Hexapoda</taxon>
        <taxon>Collembola</taxon>
        <taxon>Symphypleona</taxon>
        <taxon>Sminthuridae</taxon>
        <taxon>Allacma</taxon>
    </lineage>
</organism>
<gene>
    <name evidence="1" type="ORF">AFUS01_LOCUS10655</name>
</gene>
<proteinExistence type="predicted"/>
<protein>
    <submittedName>
        <fullName evidence="1">Uncharacterized protein</fullName>
    </submittedName>
</protein>
<name>A0A8J2P0R9_9HEXA</name>
<dbReference type="EMBL" id="CAJVCH010079407">
    <property type="protein sequence ID" value="CAG7721440.1"/>
    <property type="molecule type" value="Genomic_DNA"/>
</dbReference>
<evidence type="ECO:0000313" key="2">
    <source>
        <dbReference type="Proteomes" id="UP000708208"/>
    </source>
</evidence>
<feature type="non-terminal residue" evidence="1">
    <location>
        <position position="1"/>
    </location>
</feature>
<feature type="non-terminal residue" evidence="1">
    <location>
        <position position="30"/>
    </location>
</feature>
<dbReference type="Proteomes" id="UP000708208">
    <property type="component" value="Unassembled WGS sequence"/>
</dbReference>